<dbReference type="AlphaFoldDB" id="A0AAQ4RBB3"/>
<protein>
    <submittedName>
        <fullName evidence="1">Uncharacterized protein</fullName>
    </submittedName>
</protein>
<accession>A0AAQ4RBB3</accession>
<dbReference type="Proteomes" id="UP000007635">
    <property type="component" value="Chromosome XXI"/>
</dbReference>
<sequence length="79" mass="9451">LNQSVLYKRTLFFVKVNNSDNSQMSLFPACRRMVTLSYGWKPVWQRFHTNSYRPTSNIRESDEIWNSDKDKGMNIYIII</sequence>
<evidence type="ECO:0000313" key="1">
    <source>
        <dbReference type="Ensembl" id="ENSGACP00000059431.1"/>
    </source>
</evidence>
<keyword evidence="2" id="KW-1185">Reference proteome</keyword>
<dbReference type="Ensembl" id="ENSGACT00000087031.1">
    <property type="protein sequence ID" value="ENSGACP00000059431.1"/>
    <property type="gene ID" value="ENSGACG00000032483.1"/>
</dbReference>
<reference evidence="1 2" key="1">
    <citation type="journal article" date="2021" name="G3 (Bethesda)">
        <title>Improved contiguity of the threespine stickleback genome using long-read sequencing.</title>
        <authorList>
            <person name="Nath S."/>
            <person name="Shaw D.E."/>
            <person name="White M.A."/>
        </authorList>
    </citation>
    <scope>NUCLEOTIDE SEQUENCE [LARGE SCALE GENOMIC DNA]</scope>
    <source>
        <strain evidence="1 2">Lake Benthic</strain>
    </source>
</reference>
<reference evidence="1" key="3">
    <citation type="submission" date="2025-09" db="UniProtKB">
        <authorList>
            <consortium name="Ensembl"/>
        </authorList>
    </citation>
    <scope>IDENTIFICATION</scope>
</reference>
<reference evidence="1" key="2">
    <citation type="submission" date="2025-08" db="UniProtKB">
        <authorList>
            <consortium name="Ensembl"/>
        </authorList>
    </citation>
    <scope>IDENTIFICATION</scope>
</reference>
<evidence type="ECO:0000313" key="2">
    <source>
        <dbReference type="Proteomes" id="UP000007635"/>
    </source>
</evidence>
<proteinExistence type="predicted"/>
<organism evidence="1 2">
    <name type="scientific">Gasterosteus aculeatus aculeatus</name>
    <name type="common">three-spined stickleback</name>
    <dbReference type="NCBI Taxonomy" id="481459"/>
    <lineage>
        <taxon>Eukaryota</taxon>
        <taxon>Metazoa</taxon>
        <taxon>Chordata</taxon>
        <taxon>Craniata</taxon>
        <taxon>Vertebrata</taxon>
        <taxon>Euteleostomi</taxon>
        <taxon>Actinopterygii</taxon>
        <taxon>Neopterygii</taxon>
        <taxon>Teleostei</taxon>
        <taxon>Neoteleostei</taxon>
        <taxon>Acanthomorphata</taxon>
        <taxon>Eupercaria</taxon>
        <taxon>Perciformes</taxon>
        <taxon>Cottioidei</taxon>
        <taxon>Gasterosteales</taxon>
        <taxon>Gasterosteidae</taxon>
        <taxon>Gasterosteus</taxon>
    </lineage>
</organism>
<name>A0AAQ4RBB3_GASAC</name>